<comment type="subcellular location">
    <subcellularLocation>
        <location evidence="1">Cell membrane</location>
        <topology evidence="1">Peripheral membrane protein</topology>
        <orientation evidence="1">Cytoplasmic side</orientation>
    </subcellularLocation>
</comment>
<keyword evidence="4" id="KW-0813">Transport</keyword>
<dbReference type="Proteomes" id="UP000036356">
    <property type="component" value="Unassembled WGS sequence"/>
</dbReference>
<keyword evidence="12" id="KW-1185">Reference proteome</keyword>
<dbReference type="GO" id="GO:0071973">
    <property type="term" value="P:bacterial-type flagellum-dependent cell motility"/>
    <property type="evidence" value="ECO:0007669"/>
    <property type="project" value="InterPro"/>
</dbReference>
<keyword evidence="11" id="KW-0966">Cell projection</keyword>
<evidence type="ECO:0000256" key="3">
    <source>
        <dbReference type="ARBA" id="ARBA00020392"/>
    </source>
</evidence>
<dbReference type="RefSeq" id="WP_047810840.1">
    <property type="nucleotide sequence ID" value="NZ_LDZY01000010.1"/>
</dbReference>
<dbReference type="InterPro" id="IPR053716">
    <property type="entry name" value="Flag_assembly_chemotaxis_eff"/>
</dbReference>
<dbReference type="GO" id="GO:0044781">
    <property type="term" value="P:bacterial-type flagellum organization"/>
    <property type="evidence" value="ECO:0007669"/>
    <property type="project" value="UniProtKB-KW"/>
</dbReference>
<keyword evidence="11" id="KW-0282">Flagellum</keyword>
<reference evidence="11 12" key="1">
    <citation type="submission" date="2015-06" db="EMBL/GenBank/DDBJ databases">
        <title>Draft genome of the moderately acidophilic sulfate reducer Candidatus Desulfosporosinus acididurans strain M1.</title>
        <authorList>
            <person name="Poehlein A."/>
            <person name="Petzsch P."/>
            <person name="Johnson B.D."/>
            <person name="Schloemann M."/>
            <person name="Daniel R."/>
            <person name="Muehling M."/>
        </authorList>
    </citation>
    <scope>NUCLEOTIDE SEQUENCE [LARGE SCALE GENOMIC DNA]</scope>
    <source>
        <strain evidence="11 12">M1</strain>
    </source>
</reference>
<comment type="similarity">
    <text evidence="2">Belongs to the FliJ family.</text>
</comment>
<keyword evidence="9" id="KW-0472">Membrane</keyword>
<dbReference type="GO" id="GO:0015031">
    <property type="term" value="P:protein transport"/>
    <property type="evidence" value="ECO:0007669"/>
    <property type="project" value="UniProtKB-KW"/>
</dbReference>
<dbReference type="GO" id="GO:0009288">
    <property type="term" value="C:bacterial-type flagellum"/>
    <property type="evidence" value="ECO:0007669"/>
    <property type="project" value="InterPro"/>
</dbReference>
<evidence type="ECO:0000313" key="11">
    <source>
        <dbReference type="EMBL" id="KLU65052.1"/>
    </source>
</evidence>
<evidence type="ECO:0000256" key="5">
    <source>
        <dbReference type="ARBA" id="ARBA00022475"/>
    </source>
</evidence>
<evidence type="ECO:0000256" key="4">
    <source>
        <dbReference type="ARBA" id="ARBA00022448"/>
    </source>
</evidence>
<comment type="caution">
    <text evidence="11">The sequence shown here is derived from an EMBL/GenBank/DDBJ whole genome shotgun (WGS) entry which is preliminary data.</text>
</comment>
<accession>A0A0J1FP17</accession>
<evidence type="ECO:0000256" key="9">
    <source>
        <dbReference type="ARBA" id="ARBA00023136"/>
    </source>
</evidence>
<dbReference type="GO" id="GO:0006935">
    <property type="term" value="P:chemotaxis"/>
    <property type="evidence" value="ECO:0007669"/>
    <property type="project" value="UniProtKB-KW"/>
</dbReference>
<evidence type="ECO:0000256" key="7">
    <source>
        <dbReference type="ARBA" id="ARBA00022795"/>
    </source>
</evidence>
<keyword evidence="11" id="KW-0969">Cilium</keyword>
<keyword evidence="5" id="KW-1003">Cell membrane</keyword>
<dbReference type="Pfam" id="PF02050">
    <property type="entry name" value="FliJ"/>
    <property type="match status" value="1"/>
</dbReference>
<keyword evidence="8" id="KW-0653">Protein transport</keyword>
<dbReference type="AlphaFoldDB" id="A0A0J1FP17"/>
<dbReference type="EMBL" id="LDZY01000010">
    <property type="protein sequence ID" value="KLU65052.1"/>
    <property type="molecule type" value="Genomic_DNA"/>
</dbReference>
<keyword evidence="7" id="KW-1005">Bacterial flagellum biogenesis</keyword>
<keyword evidence="6" id="KW-0145">Chemotaxis</keyword>
<evidence type="ECO:0000313" key="12">
    <source>
        <dbReference type="Proteomes" id="UP000036356"/>
    </source>
</evidence>
<evidence type="ECO:0000256" key="8">
    <source>
        <dbReference type="ARBA" id="ARBA00022927"/>
    </source>
</evidence>
<dbReference type="STRING" id="476652.DEAC_c30190"/>
<dbReference type="Gene3D" id="1.10.287.1700">
    <property type="match status" value="1"/>
</dbReference>
<dbReference type="GO" id="GO:0005886">
    <property type="term" value="C:plasma membrane"/>
    <property type="evidence" value="ECO:0007669"/>
    <property type="project" value="UniProtKB-SubCell"/>
</dbReference>
<dbReference type="InterPro" id="IPR012823">
    <property type="entry name" value="Flagell_FliJ"/>
</dbReference>
<dbReference type="PATRIC" id="fig|476652.3.peg.3178"/>
<gene>
    <name evidence="11" type="ORF">DEAC_c30190</name>
</gene>
<evidence type="ECO:0000256" key="10">
    <source>
        <dbReference type="ARBA" id="ARBA00023225"/>
    </source>
</evidence>
<evidence type="ECO:0000256" key="2">
    <source>
        <dbReference type="ARBA" id="ARBA00010004"/>
    </source>
</evidence>
<proteinExistence type="inferred from homology"/>
<evidence type="ECO:0000256" key="6">
    <source>
        <dbReference type="ARBA" id="ARBA00022500"/>
    </source>
</evidence>
<organism evidence="11 12">
    <name type="scientific">Desulfosporosinus acididurans</name>
    <dbReference type="NCBI Taxonomy" id="476652"/>
    <lineage>
        <taxon>Bacteria</taxon>
        <taxon>Bacillati</taxon>
        <taxon>Bacillota</taxon>
        <taxon>Clostridia</taxon>
        <taxon>Eubacteriales</taxon>
        <taxon>Desulfitobacteriaceae</taxon>
        <taxon>Desulfosporosinus</taxon>
    </lineage>
</organism>
<name>A0A0J1FP17_9FIRM</name>
<sequence>MARFHFRFEASQRLADQLLDMAKREFAQEMQRWQACVDALTAQRDIFNNALEGQRSAGMHSPEDLAIWQNFVFEQRSRLKKREAEKLEQEEIVEKTRLILIEAHREAEKFRRLKEKQLKVFLQKELLKEQKILDETGQILHWQQKKHSLQC</sequence>
<protein>
    <recommendedName>
        <fullName evidence="3">Flagellar FliJ protein</fullName>
    </recommendedName>
</protein>
<keyword evidence="10" id="KW-1006">Bacterial flagellum protein export</keyword>
<evidence type="ECO:0000256" key="1">
    <source>
        <dbReference type="ARBA" id="ARBA00004413"/>
    </source>
</evidence>